<gene>
    <name evidence="1" type="ORF">K488DRAFT_75034</name>
</gene>
<dbReference type="Proteomes" id="UP000814128">
    <property type="component" value="Unassembled WGS sequence"/>
</dbReference>
<keyword evidence="2" id="KW-1185">Reference proteome</keyword>
<sequence>MNFGHCATGQLGTTKSSSGAGISQAGLMGMHKSACCWTEQSGKTQNFKLKSQKKMGKDSILGSSPFPSPFPFCISFDMSEGLSKISPFVEGQYSCRECEMAVWLHYKGWYDVVSGALSPPAAPPAAGAPSEAYTNWKDIDSHSAGAIILSISEEKRSTVQDDEHSGSALWSALKSHYVQTRP</sequence>
<proteinExistence type="predicted"/>
<organism evidence="1 2">
    <name type="scientific">Vararia minispora EC-137</name>
    <dbReference type="NCBI Taxonomy" id="1314806"/>
    <lineage>
        <taxon>Eukaryota</taxon>
        <taxon>Fungi</taxon>
        <taxon>Dikarya</taxon>
        <taxon>Basidiomycota</taxon>
        <taxon>Agaricomycotina</taxon>
        <taxon>Agaricomycetes</taxon>
        <taxon>Russulales</taxon>
        <taxon>Lachnocladiaceae</taxon>
        <taxon>Vararia</taxon>
    </lineage>
</organism>
<reference evidence="1" key="2">
    <citation type="journal article" date="2022" name="New Phytol.">
        <title>Evolutionary transition to the ectomycorrhizal habit in the genomes of a hyperdiverse lineage of mushroom-forming fungi.</title>
        <authorList>
            <person name="Looney B."/>
            <person name="Miyauchi S."/>
            <person name="Morin E."/>
            <person name="Drula E."/>
            <person name="Courty P.E."/>
            <person name="Kohler A."/>
            <person name="Kuo A."/>
            <person name="LaButti K."/>
            <person name="Pangilinan J."/>
            <person name="Lipzen A."/>
            <person name="Riley R."/>
            <person name="Andreopoulos W."/>
            <person name="He G."/>
            <person name="Johnson J."/>
            <person name="Nolan M."/>
            <person name="Tritt A."/>
            <person name="Barry K.W."/>
            <person name="Grigoriev I.V."/>
            <person name="Nagy L.G."/>
            <person name="Hibbett D."/>
            <person name="Henrissat B."/>
            <person name="Matheny P.B."/>
            <person name="Labbe J."/>
            <person name="Martin F.M."/>
        </authorList>
    </citation>
    <scope>NUCLEOTIDE SEQUENCE</scope>
    <source>
        <strain evidence="1">EC-137</strain>
    </source>
</reference>
<evidence type="ECO:0000313" key="1">
    <source>
        <dbReference type="EMBL" id="KAI0026844.1"/>
    </source>
</evidence>
<dbReference type="EMBL" id="MU274154">
    <property type="protein sequence ID" value="KAI0026844.1"/>
    <property type="molecule type" value="Genomic_DNA"/>
</dbReference>
<evidence type="ECO:0000313" key="2">
    <source>
        <dbReference type="Proteomes" id="UP000814128"/>
    </source>
</evidence>
<accession>A0ACB8Q4Z1</accession>
<comment type="caution">
    <text evidence="1">The sequence shown here is derived from an EMBL/GenBank/DDBJ whole genome shotgun (WGS) entry which is preliminary data.</text>
</comment>
<reference evidence="1" key="1">
    <citation type="submission" date="2021-02" db="EMBL/GenBank/DDBJ databases">
        <authorList>
            <consortium name="DOE Joint Genome Institute"/>
            <person name="Ahrendt S."/>
            <person name="Looney B.P."/>
            <person name="Miyauchi S."/>
            <person name="Morin E."/>
            <person name="Drula E."/>
            <person name="Courty P.E."/>
            <person name="Chicoki N."/>
            <person name="Fauchery L."/>
            <person name="Kohler A."/>
            <person name="Kuo A."/>
            <person name="Labutti K."/>
            <person name="Pangilinan J."/>
            <person name="Lipzen A."/>
            <person name="Riley R."/>
            <person name="Andreopoulos W."/>
            <person name="He G."/>
            <person name="Johnson J."/>
            <person name="Barry K.W."/>
            <person name="Grigoriev I.V."/>
            <person name="Nagy L."/>
            <person name="Hibbett D."/>
            <person name="Henrissat B."/>
            <person name="Matheny P.B."/>
            <person name="Labbe J."/>
            <person name="Martin F."/>
        </authorList>
    </citation>
    <scope>NUCLEOTIDE SEQUENCE</scope>
    <source>
        <strain evidence="1">EC-137</strain>
    </source>
</reference>
<protein>
    <submittedName>
        <fullName evidence="1">Uncharacterized protein</fullName>
    </submittedName>
</protein>
<name>A0ACB8Q4Z1_9AGAM</name>